<dbReference type="Pfam" id="PF22672">
    <property type="entry name" value="DBL_C"/>
    <property type="match status" value="2"/>
</dbReference>
<feature type="region of interest" description="Disordered" evidence="2">
    <location>
        <begin position="721"/>
        <end position="810"/>
    </location>
</feature>
<feature type="region of interest" description="Disordered" evidence="2">
    <location>
        <begin position="1555"/>
        <end position="1662"/>
    </location>
</feature>
<proteinExistence type="predicted"/>
<dbReference type="OrthoDB" id="10521891at2759"/>
<feature type="domain" description="Cysteine-rich interdomain region 1 gamma" evidence="7">
    <location>
        <begin position="1349"/>
        <end position="1400"/>
    </location>
</feature>
<name>W4I6I2_PLAFA</name>
<feature type="compositionally biased region" description="Basic and acidic residues" evidence="2">
    <location>
        <begin position="1622"/>
        <end position="1638"/>
    </location>
</feature>
<evidence type="ECO:0000256" key="1">
    <source>
        <dbReference type="SAM" id="Coils"/>
    </source>
</evidence>
<evidence type="ECO:0008006" key="12">
    <source>
        <dbReference type="Google" id="ProtNLM"/>
    </source>
</evidence>
<accession>W4I6I2</accession>
<dbReference type="InterPro" id="IPR011049">
    <property type="entry name" value="Serralysin-like_metalloprot_C"/>
</dbReference>
<dbReference type="Pfam" id="PF21807">
    <property type="entry name" value="PfEMP1_CIDRalpha1_dom"/>
    <property type="match status" value="1"/>
</dbReference>
<dbReference type="InterPro" id="IPR049158">
    <property type="entry name" value="PfEMP1_CIDRalpha1_dom"/>
</dbReference>
<evidence type="ECO:0000259" key="3">
    <source>
        <dbReference type="Pfam" id="PF03011"/>
    </source>
</evidence>
<dbReference type="GO" id="GO:0046789">
    <property type="term" value="F:host cell surface receptor binding"/>
    <property type="evidence" value="ECO:0007669"/>
    <property type="project" value="InterPro"/>
</dbReference>
<feature type="domain" description="Duffy-binding-like" evidence="9">
    <location>
        <begin position="1151"/>
        <end position="1303"/>
    </location>
</feature>
<dbReference type="InterPro" id="IPR029211">
    <property type="entry name" value="PfEMP1_ATS"/>
</dbReference>
<feature type="compositionally biased region" description="Acidic residues" evidence="2">
    <location>
        <begin position="1575"/>
        <end position="1588"/>
    </location>
</feature>
<sequence length="2086" mass="237562">MAARKPTESQYKNVNNVKELFDLIGKYIKEKVHSEALDHSKSELHGFLSKVVFSGGEKTKVFKECDIDKEFETNVTDGNSDPCGNRPNVRFSDTEGAECDYRKIKGNKNNSEGGACAPYRRLHLCDQNLEHIDAGKIKNTHSLYVDVLLAAKHEGQMIANKLQEYDATNYESRICTELARSFADIGDIIRGKDLYLGNKKRNEILREKQKLEIKLKSFFEQIYNSLEEKEKKHYGGDENYFQLREDWWDLNRHDVWKAITCSAPNEAKYKVIGADGRVTESTWKKCRNVADVTTYFDYVPQYLRWFEEWAEDFCRKKKKYVDIVKTYCRGVYNKEPRYCSRNGYDCTQTIRAIGKLVIDKGCINCLYACNGYQKWIDNKKKEFLKQKEKYAKEISNSVRKKRSINNYKGYDRKFYDELQNEYGGVNKFLILLNNETECKRITNKEEGIINFNEAHEVKGTFYRSDYCEPCPLCGVKCEGGTCTPHREDEECPSIYQIYEPKPDDPSTDITILKSGEGHDDINKKLDAFCKNSNDNSLYEKWKCYYRNAQNEACILENKNKNKSKDQPDKIQKSYNNFFLFWVAHMLKDSIYWKKKLDKCINNTNGKTMKCRNGCNNDCECFKKWVAQKKEIEWGKIKEHFNKQEDIPEGTHDITLEGVLELQFLNENTEEKSKNSLDSEEIQHLKQIKKLLDKEENQEAGVVSGTGKRTIMDKLIEHEEKEAEKCKETHTNPCPPKPASPAGGGGAGRSETPSRGPTDDHSENEHSEEAEEEEDEEEEEEEEPAEKTAEDEEEENVNQEVPGPTATDTSVDVCKIVGDALKLDNLTDACKLKYKYGKEKFPNWKCIPSDTKSVATGSESEPKRQRREASGEPTGSGNDGAICVPPRRRKLYVTPLTRLAGGDGNTQAGETTQGETSSQSEKLRDAFIESAAIETFFLWHRYKKQKEKPQGVGNVDDEENPDTDPETSLKKGKIPEVFLRQMFYTLADYKDILFSGSKDAKNGYSDIFSGDKEMADRERKIKDAIDKVFPNSVSTPPTTGQPNSDKTPQQTWWEQNGEHIWNGMICALTYKDNSESGAKGSYAKTISQDDNLKGALLDTDGKKPKDTYKYTDVKLNENSGTEAKLPHASTSGEKTYLSKFVVRPPYFRYLEEWGETFCRQRAGMLEQIKVECKVNEDDRRVGQKKPKCSCYGEHCEHQLGEDPTNVSDLKCPGCGRECRKYKKWIEKKKTEYEKQSNAYTEQKNNYVNGSNKGGGIGFCGKLEKDAAEFLQKLGPCSKTNNENKKDNEEDKLDFTKPEETFKPATNCKPCSKFKIKCENSKCNNSEGNTCQTKNSISAENIETMGTPTYDVSMLVSDNSTTEFKGNGLQQACGSAGIFEDIREDVWTCGNVCGYNVCKPKNVNGKQNDKNQIIIIRALFKIWLEYFLKDYNKIRTKLKPCMNNSDGSTCQNKCQERCNCVKAWIEEKRKEWEKIKKHYKTQNEDGDNNMTSLVRNFLEELQPQTDVNKAIKPCPNLGQFENSIHCNGSASSGNTKEDEKEDIVLCLLKKLEKKIGECTSQSSGSPEANCGESSPLPDDDEDLLLEEEENQVGKQHPSFCPPQTPPEPEEPGETCDAPDAPQTDVKKEEEEKEVAKDKAQPGEPAPGPLPPPAAPPSPLPPQADEAFDSTILQTTIPLGIALALGSIAFLFLKKKTKASVGNLFQILQIPKSDYDIPTLKSKNRYIPYRSDTYKGKTYIYMEGDSSGEEKYAFMSDTTDVTSSESEYEEMDINDIYAPRAPKYKTLIEVVLEPSGNNTTASGNNTTASGNNTTASGNNTTASGNNTTASDTQNDIQNDDIPMNKFTDEEWNTLKHEFISQYLQSEQPKDVPNDYKSGDIPFNTQPNTLYFDKPDEKPFITSIHDRNLYSGEEYSYDINMVNTMDDIPINRDNNPYSGIDLINDTLSGNKHIDIYDELLKRKENELFGTNYKKNTSNNSVAKNTNSDSIMNQLDLFHRWLDRHRDMCEKLKNDNERLAKDLEKYNEPYYDVQDDIYYDVNDDKASEDHINMDHNKMDNNNSDVPTNVQIEMNVINNQELLQNEYPISHM</sequence>
<feature type="compositionally biased region" description="Acidic residues" evidence="2">
    <location>
        <begin position="954"/>
        <end position="964"/>
    </location>
</feature>
<feature type="domain" description="Duffy-binding-like" evidence="3">
    <location>
        <begin position="1417"/>
        <end position="1562"/>
    </location>
</feature>
<dbReference type="EMBL" id="KI926209">
    <property type="protein sequence ID" value="ETW39338.1"/>
    <property type="molecule type" value="Genomic_DNA"/>
</dbReference>
<evidence type="ECO:0000259" key="9">
    <source>
        <dbReference type="Pfam" id="PF22672"/>
    </source>
</evidence>
<dbReference type="GO" id="GO:0016020">
    <property type="term" value="C:membrane"/>
    <property type="evidence" value="ECO:0007669"/>
    <property type="project" value="InterPro"/>
</dbReference>
<dbReference type="SUPFAM" id="SSF140924">
    <property type="entry name" value="Duffy binding domain-like"/>
    <property type="match status" value="4"/>
</dbReference>
<feature type="domain" description="PfEMP1 CIDRalpha1" evidence="8">
    <location>
        <begin position="507"/>
        <end position="561"/>
    </location>
</feature>
<feature type="compositionally biased region" description="Basic and acidic residues" evidence="2">
    <location>
        <begin position="859"/>
        <end position="869"/>
    </location>
</feature>
<dbReference type="Pfam" id="PF15447">
    <property type="entry name" value="NTS"/>
    <property type="match status" value="1"/>
</dbReference>
<dbReference type="FunFam" id="1.20.58.1930:FF:000001">
    <property type="entry name" value="Erythrocyte membrane protein 1, PfEMP1"/>
    <property type="match status" value="1"/>
</dbReference>
<dbReference type="Gene3D" id="1.20.58.1930">
    <property type="match status" value="1"/>
</dbReference>
<evidence type="ECO:0000313" key="10">
    <source>
        <dbReference type="EMBL" id="ETW39338.1"/>
    </source>
</evidence>
<feature type="region of interest" description="Disordered" evidence="2">
    <location>
        <begin position="841"/>
        <end position="920"/>
    </location>
</feature>
<feature type="region of interest" description="Disordered" evidence="2">
    <location>
        <begin position="946"/>
        <end position="968"/>
    </location>
</feature>
<dbReference type="FunFam" id="1.20.58.830:FF:000001">
    <property type="entry name" value="Erythrocyte membrane protein 1, PfEMP1"/>
    <property type="match status" value="1"/>
</dbReference>
<dbReference type="SUPFAM" id="SSF101967">
    <property type="entry name" value="Adhesin YadA, collagen-binding domain"/>
    <property type="match status" value="1"/>
</dbReference>
<reference evidence="10 11" key="2">
    <citation type="submission" date="2013-02" db="EMBL/GenBank/DDBJ databases">
        <title>The Genome Sequence of Plasmodium falciparum NF135/5.C10.</title>
        <authorList>
            <consortium name="The Broad Institute Genome Sequencing Platform"/>
            <consortium name="The Broad Institute Genome Sequencing Center for Infectious Disease"/>
            <person name="Neafsey D."/>
            <person name="Cheeseman I."/>
            <person name="Volkman S."/>
            <person name="Adams J."/>
            <person name="Walker B."/>
            <person name="Young S.K."/>
            <person name="Zeng Q."/>
            <person name="Gargeya S."/>
            <person name="Fitzgerald M."/>
            <person name="Haas B."/>
            <person name="Abouelleil A."/>
            <person name="Alvarado L."/>
            <person name="Arachchi H.M."/>
            <person name="Berlin A.M."/>
            <person name="Chapman S.B."/>
            <person name="Dewar J."/>
            <person name="Goldberg J."/>
            <person name="Griggs A."/>
            <person name="Gujja S."/>
            <person name="Hansen M."/>
            <person name="Howarth C."/>
            <person name="Imamovic A."/>
            <person name="Larimer J."/>
            <person name="McCowan C."/>
            <person name="Murphy C."/>
            <person name="Neiman D."/>
            <person name="Pearson M."/>
            <person name="Priest M."/>
            <person name="Roberts A."/>
            <person name="Saif S."/>
            <person name="Shea T."/>
            <person name="Sisk P."/>
            <person name="Sykes S."/>
            <person name="Wortman J."/>
            <person name="Nusbaum C."/>
            <person name="Birren B."/>
        </authorList>
    </citation>
    <scope>NUCLEOTIDE SEQUENCE [LARGE SCALE GENOMIC DNA]</scope>
    <source>
        <strain evidence="10 11">NF135/5.C10</strain>
    </source>
</reference>
<evidence type="ECO:0000259" key="5">
    <source>
        <dbReference type="Pfam" id="PF15445"/>
    </source>
</evidence>
<feature type="domain" description="Plasmodium falciparum erythrocyte membrane protein-1 N-terminal segment" evidence="6">
    <location>
        <begin position="17"/>
        <end position="50"/>
    </location>
</feature>
<dbReference type="InterPro" id="IPR008602">
    <property type="entry name" value="Duffy-antigen-binding"/>
</dbReference>
<feature type="compositionally biased region" description="Polar residues" evidence="2">
    <location>
        <begin position="1030"/>
        <end position="1048"/>
    </location>
</feature>
<feature type="region of interest" description="Disordered" evidence="2">
    <location>
        <begin position="1028"/>
        <end position="1048"/>
    </location>
</feature>
<organism evidence="10 11">
    <name type="scientific">Plasmodium falciparum NF135/5.C10</name>
    <dbReference type="NCBI Taxonomy" id="1036726"/>
    <lineage>
        <taxon>Eukaryota</taxon>
        <taxon>Sar</taxon>
        <taxon>Alveolata</taxon>
        <taxon>Apicomplexa</taxon>
        <taxon>Aconoidasida</taxon>
        <taxon>Haemosporida</taxon>
        <taxon>Plasmodiidae</taxon>
        <taxon>Plasmodium</taxon>
        <taxon>Plasmodium (Laverania)</taxon>
    </lineage>
</organism>
<dbReference type="Pfam" id="PF05424">
    <property type="entry name" value="Duffy_binding"/>
    <property type="match status" value="2"/>
</dbReference>
<dbReference type="Proteomes" id="UP000019114">
    <property type="component" value="Unassembled WGS sequence"/>
</dbReference>
<feature type="coiled-coil region" evidence="1">
    <location>
        <begin position="1997"/>
        <end position="2024"/>
    </location>
</feature>
<dbReference type="InterPro" id="IPR044932">
    <property type="entry name" value="PfEMP1_ATS_sf"/>
</dbReference>
<evidence type="ECO:0000256" key="2">
    <source>
        <dbReference type="SAM" id="MobiDB-lite"/>
    </source>
</evidence>
<evidence type="ECO:0000259" key="6">
    <source>
        <dbReference type="Pfam" id="PF15447"/>
    </source>
</evidence>
<dbReference type="FunFam" id="1.10.1900.40:FF:000005">
    <property type="entry name" value="Erythrocyte membrane protein 1, PfEMP1"/>
    <property type="match status" value="1"/>
</dbReference>
<feature type="compositionally biased region" description="Polar residues" evidence="2">
    <location>
        <begin position="849"/>
        <end position="858"/>
    </location>
</feature>
<feature type="region of interest" description="Disordered" evidence="2">
    <location>
        <begin position="1792"/>
        <end position="1837"/>
    </location>
</feature>
<dbReference type="Gene3D" id="1.20.1310.20">
    <property type="entry name" value="Duffy-antigen binding domain"/>
    <property type="match status" value="2"/>
</dbReference>
<feature type="compositionally biased region" description="Polar residues" evidence="2">
    <location>
        <begin position="904"/>
        <end position="919"/>
    </location>
</feature>
<protein>
    <recommendedName>
        <fullName evidence="12">Erythrocyte membrane protein 1</fullName>
    </recommendedName>
</protein>
<dbReference type="InterPro" id="IPR041480">
    <property type="entry name" value="CIDR1_gamma"/>
</dbReference>
<evidence type="ECO:0000259" key="8">
    <source>
        <dbReference type="Pfam" id="PF21807"/>
    </source>
</evidence>
<dbReference type="Gene3D" id="1.20.58.830">
    <property type="match status" value="3"/>
</dbReference>
<feature type="domain" description="Duffy-binding-like" evidence="9">
    <location>
        <begin position="308"/>
        <end position="464"/>
    </location>
</feature>
<evidence type="ECO:0000313" key="11">
    <source>
        <dbReference type="Proteomes" id="UP000019114"/>
    </source>
</evidence>
<evidence type="ECO:0000259" key="7">
    <source>
        <dbReference type="Pfam" id="PF18562"/>
    </source>
</evidence>
<feature type="compositionally biased region" description="Basic and acidic residues" evidence="2">
    <location>
        <begin position="756"/>
        <end position="766"/>
    </location>
</feature>
<dbReference type="Gene3D" id="2.150.10.10">
    <property type="entry name" value="Serralysin-like metalloprotease, C-terminal"/>
    <property type="match status" value="1"/>
</dbReference>
<dbReference type="Pfam" id="PF03011">
    <property type="entry name" value="PFEMP"/>
    <property type="match status" value="2"/>
</dbReference>
<dbReference type="Pfam" id="PF15445">
    <property type="entry name" value="ATS"/>
    <property type="match status" value="1"/>
</dbReference>
<feature type="compositionally biased region" description="Low complexity" evidence="2">
    <location>
        <begin position="1792"/>
        <end position="1827"/>
    </location>
</feature>
<feature type="domain" description="Duffy-antigen binding" evidence="4">
    <location>
        <begin position="114"/>
        <end position="304"/>
    </location>
</feature>
<feature type="compositionally biased region" description="Pro residues" evidence="2">
    <location>
        <begin position="1641"/>
        <end position="1659"/>
    </location>
</feature>
<evidence type="ECO:0000259" key="4">
    <source>
        <dbReference type="Pfam" id="PF05424"/>
    </source>
</evidence>
<dbReference type="InterPro" id="IPR029210">
    <property type="entry name" value="PfEMP1_NTS"/>
</dbReference>
<gene>
    <name evidence="10" type="ORF">PFNF135_06282</name>
</gene>
<reference evidence="10 11" key="1">
    <citation type="submission" date="2013-02" db="EMBL/GenBank/DDBJ databases">
        <title>The Genome Annotation of Plasmodium falciparum NF135/5.C10.</title>
        <authorList>
            <consortium name="The Broad Institute Genome Sequencing Platform"/>
            <consortium name="The Broad Institute Genome Sequencing Center for Infectious Disease"/>
            <person name="Neafsey D."/>
            <person name="Hoffman S."/>
            <person name="Volkman S."/>
            <person name="Rosenthal P."/>
            <person name="Walker B."/>
            <person name="Young S.K."/>
            <person name="Zeng Q."/>
            <person name="Gargeya S."/>
            <person name="Fitzgerald M."/>
            <person name="Haas B."/>
            <person name="Abouelleil A."/>
            <person name="Allen A.W."/>
            <person name="Alvarado L."/>
            <person name="Arachchi H.M."/>
            <person name="Berlin A.M."/>
            <person name="Chapman S.B."/>
            <person name="Gainer-Dewar J."/>
            <person name="Goldberg J."/>
            <person name="Griggs A."/>
            <person name="Gujja S."/>
            <person name="Hansen M."/>
            <person name="Howarth C."/>
            <person name="Imamovic A."/>
            <person name="Ireland A."/>
            <person name="Larimer J."/>
            <person name="McCowan C."/>
            <person name="Murphy C."/>
            <person name="Pearson M."/>
            <person name="Poon T.W."/>
            <person name="Priest M."/>
            <person name="Roberts A."/>
            <person name="Saif S."/>
            <person name="Shea T."/>
            <person name="Sisk P."/>
            <person name="Sykes S."/>
            <person name="Wortman J."/>
            <person name="Nusbaum C."/>
            <person name="Birren B."/>
        </authorList>
    </citation>
    <scope>NUCLEOTIDE SEQUENCE [LARGE SCALE GENOMIC DNA]</scope>
    <source>
        <strain evidence="10 11">NF135/5.C10</strain>
    </source>
</reference>
<dbReference type="InterPro" id="IPR042202">
    <property type="entry name" value="Duffy-ag-bd_sf"/>
</dbReference>
<feature type="domain" description="Plasmodium falciparum erythrocyte membrane protein 1 acidic terminal segment" evidence="5">
    <location>
        <begin position="1673"/>
        <end position="2016"/>
    </location>
</feature>
<dbReference type="FunFam" id="1.20.58.830:FF:000004">
    <property type="entry name" value="Erythrocyte membrane protein 1, PfEMP1"/>
    <property type="match status" value="1"/>
</dbReference>
<feature type="domain" description="Duffy-binding-like" evidence="3">
    <location>
        <begin position="577"/>
        <end position="732"/>
    </location>
</feature>
<feature type="compositionally biased region" description="Acidic residues" evidence="2">
    <location>
        <begin position="767"/>
        <end position="796"/>
    </location>
</feature>
<dbReference type="Pfam" id="PF18562">
    <property type="entry name" value="CIDR1_gamma"/>
    <property type="match status" value="1"/>
</dbReference>
<dbReference type="Gene3D" id="1.10.1900.40">
    <property type="entry name" value="Acidic terminal segments, variant surface antigen of PfEMP1"/>
    <property type="match status" value="2"/>
</dbReference>
<dbReference type="InterPro" id="IPR004258">
    <property type="entry name" value="DBL"/>
</dbReference>
<dbReference type="InterPro" id="IPR054595">
    <property type="entry name" value="DBL_C"/>
</dbReference>
<keyword evidence="1" id="KW-0175">Coiled coil</keyword>
<feature type="domain" description="Duffy-antigen binding" evidence="4">
    <location>
        <begin position="881"/>
        <end position="1081"/>
    </location>
</feature>